<name>A0A2W1LCM9_9BACL</name>
<keyword evidence="1" id="KW-1133">Transmembrane helix</keyword>
<feature type="transmembrane region" description="Helical" evidence="1">
    <location>
        <begin position="27"/>
        <end position="48"/>
    </location>
</feature>
<feature type="transmembrane region" description="Helical" evidence="1">
    <location>
        <begin position="127"/>
        <end position="148"/>
    </location>
</feature>
<evidence type="ECO:0000256" key="1">
    <source>
        <dbReference type="SAM" id="Phobius"/>
    </source>
</evidence>
<dbReference type="EMBL" id="QKRB01000043">
    <property type="protein sequence ID" value="PZD95820.1"/>
    <property type="molecule type" value="Genomic_DNA"/>
</dbReference>
<keyword evidence="3" id="KW-1185">Reference proteome</keyword>
<reference evidence="2 3" key="1">
    <citation type="submission" date="2018-06" db="EMBL/GenBank/DDBJ databases">
        <title>Paenibacillus imtechensis sp. nov.</title>
        <authorList>
            <person name="Pinnaka A.K."/>
            <person name="Singh H."/>
            <person name="Kaur M."/>
        </authorList>
    </citation>
    <scope>NUCLEOTIDE SEQUENCE [LARGE SCALE GENOMIC DNA]</scope>
    <source>
        <strain evidence="2 3">SMB1</strain>
    </source>
</reference>
<dbReference type="AlphaFoldDB" id="A0A2W1LCM9"/>
<gene>
    <name evidence="2" type="ORF">DNH61_10225</name>
</gene>
<evidence type="ECO:0000313" key="3">
    <source>
        <dbReference type="Proteomes" id="UP000249522"/>
    </source>
</evidence>
<evidence type="ECO:0000313" key="2">
    <source>
        <dbReference type="EMBL" id="PZD95820.1"/>
    </source>
</evidence>
<dbReference type="InterPro" id="IPR046664">
    <property type="entry name" value="DUF6773"/>
</dbReference>
<comment type="caution">
    <text evidence="2">The sequence shown here is derived from an EMBL/GenBank/DDBJ whole genome shotgun (WGS) entry which is preliminary data.</text>
</comment>
<proteinExistence type="predicted"/>
<dbReference type="Proteomes" id="UP000249522">
    <property type="component" value="Unassembled WGS sequence"/>
</dbReference>
<organism evidence="2 3">
    <name type="scientific">Paenibacillus sambharensis</name>
    <dbReference type="NCBI Taxonomy" id="1803190"/>
    <lineage>
        <taxon>Bacteria</taxon>
        <taxon>Bacillati</taxon>
        <taxon>Bacillota</taxon>
        <taxon>Bacilli</taxon>
        <taxon>Bacillales</taxon>
        <taxon>Paenibacillaceae</taxon>
        <taxon>Paenibacillus</taxon>
    </lineage>
</organism>
<feature type="transmembrane region" description="Helical" evidence="1">
    <location>
        <begin position="54"/>
        <end position="72"/>
    </location>
</feature>
<keyword evidence="1" id="KW-0812">Transmembrane</keyword>
<dbReference type="OrthoDB" id="2939083at2"/>
<accession>A0A2W1LCM9</accession>
<protein>
    <submittedName>
        <fullName evidence="2">Uncharacterized protein</fullName>
    </submittedName>
</protein>
<feature type="transmembrane region" description="Helical" evidence="1">
    <location>
        <begin position="98"/>
        <end position="115"/>
    </location>
</feature>
<sequence length="162" mass="19136">MKDNVRKWLRITEHEDERVQALEYRSYAEAGFLVAVICFLDMVIRGVFLDRPLSEWAFSAAVFVVFILYVYIRNTSFRIRDEDLLEPDELKEKRHDEVTFFIAFALYVGWRKVYRDMEVLPSGWVDWAQSLLALIVIYTVIYGFLYLAKRAARLFKKSSGNS</sequence>
<dbReference type="RefSeq" id="WP_111146565.1">
    <property type="nucleotide sequence ID" value="NZ_QKRB01000043.1"/>
</dbReference>
<keyword evidence="1" id="KW-0472">Membrane</keyword>
<dbReference type="Pfam" id="PF20563">
    <property type="entry name" value="DUF6773"/>
    <property type="match status" value="1"/>
</dbReference>